<keyword evidence="5" id="KW-1185">Reference proteome</keyword>
<feature type="region of interest" description="Disordered" evidence="2">
    <location>
        <begin position="267"/>
        <end position="300"/>
    </location>
</feature>
<accession>A0A9K3E7S4</accession>
<organism evidence="4 5">
    <name type="scientific">Helianthus annuus</name>
    <name type="common">Common sunflower</name>
    <dbReference type="NCBI Taxonomy" id="4232"/>
    <lineage>
        <taxon>Eukaryota</taxon>
        <taxon>Viridiplantae</taxon>
        <taxon>Streptophyta</taxon>
        <taxon>Embryophyta</taxon>
        <taxon>Tracheophyta</taxon>
        <taxon>Spermatophyta</taxon>
        <taxon>Magnoliopsida</taxon>
        <taxon>eudicotyledons</taxon>
        <taxon>Gunneridae</taxon>
        <taxon>Pentapetalae</taxon>
        <taxon>asterids</taxon>
        <taxon>campanulids</taxon>
        <taxon>Asterales</taxon>
        <taxon>Asteraceae</taxon>
        <taxon>Asteroideae</taxon>
        <taxon>Heliantheae alliance</taxon>
        <taxon>Heliantheae</taxon>
        <taxon>Helianthus</taxon>
    </lineage>
</organism>
<sequence length="488" mass="56246">MAEEFYNAFTTPITVAQQTMLENETGTMQKPPKLMHIEEYKSWEERFENWVQANYLDAWECIETKYIRPTNDDDELIAIKDLGADEKKKYKNEKMMISLLQQAVKEDILVLLQHTGSAYSIWKALRSKFVGSQEMIKNKKSLLKKEFDLFRGLKNESTKQIIERYCSLLVNMKRACIIKENEELIEKLADALPHETWGTYLMMLRNKKGFNNLTLSKFIEKIEAQEMEQIKISRMKVFDGEQDISLYYKAGLNDKTTNMSPKVETAFNAKNSSGSSSKGSNSKTSFSSYPSFDQNSSTTKNGRKLRCNIVLNLEDDQDYTEEIAKSHMSLLGTVLESYGSFVAGRIVNPMLTKEDYDQINAEEMELMDIKWCLASVLRRAEKFKQITGRDDLREANVSTLGFYKSKVTCFCCTKKGHFKRECTNREASGAQNPFNNNDYYRKSIYHQVAQQPNQQQAQTAHGRNVIEDSSKRACMVNQDEKKLSTGFN</sequence>
<feature type="compositionally biased region" description="Polar residues" evidence="2">
    <location>
        <begin position="289"/>
        <end position="300"/>
    </location>
</feature>
<dbReference type="PROSITE" id="PS50158">
    <property type="entry name" value="ZF_CCHC"/>
    <property type="match status" value="1"/>
</dbReference>
<keyword evidence="1" id="KW-0863">Zinc-finger</keyword>
<proteinExistence type="predicted"/>
<protein>
    <submittedName>
        <fullName evidence="4">Transcription factor interactor and regulator CCHC(Zn) family</fullName>
    </submittedName>
</protein>
<dbReference type="GO" id="GO:0008270">
    <property type="term" value="F:zinc ion binding"/>
    <property type="evidence" value="ECO:0007669"/>
    <property type="project" value="UniProtKB-KW"/>
</dbReference>
<feature type="compositionally biased region" description="Low complexity" evidence="2">
    <location>
        <begin position="267"/>
        <end position="288"/>
    </location>
</feature>
<dbReference type="EMBL" id="MNCJ02000329">
    <property type="protein sequence ID" value="KAF5767614.1"/>
    <property type="molecule type" value="Genomic_DNA"/>
</dbReference>
<evidence type="ECO:0000256" key="2">
    <source>
        <dbReference type="SAM" id="MobiDB-lite"/>
    </source>
</evidence>
<comment type="caution">
    <text evidence="4">The sequence shown here is derived from an EMBL/GenBank/DDBJ whole genome shotgun (WGS) entry which is preliminary data.</text>
</comment>
<dbReference type="SUPFAM" id="SSF57756">
    <property type="entry name" value="Retrovirus zinc finger-like domains"/>
    <property type="match status" value="1"/>
</dbReference>
<dbReference type="InterPro" id="IPR036875">
    <property type="entry name" value="Znf_CCHC_sf"/>
</dbReference>
<dbReference type="GO" id="GO:0003676">
    <property type="term" value="F:nucleic acid binding"/>
    <property type="evidence" value="ECO:0007669"/>
    <property type="project" value="InterPro"/>
</dbReference>
<dbReference type="Proteomes" id="UP000215914">
    <property type="component" value="Unassembled WGS sequence"/>
</dbReference>
<dbReference type="InterPro" id="IPR001878">
    <property type="entry name" value="Znf_CCHC"/>
</dbReference>
<keyword evidence="1" id="KW-0862">Zinc</keyword>
<evidence type="ECO:0000313" key="4">
    <source>
        <dbReference type="EMBL" id="KAF5767614.1"/>
    </source>
</evidence>
<dbReference type="Pfam" id="PF14223">
    <property type="entry name" value="Retrotran_gag_2"/>
    <property type="match status" value="1"/>
</dbReference>
<reference evidence="4" key="1">
    <citation type="journal article" date="2017" name="Nature">
        <title>The sunflower genome provides insights into oil metabolism, flowering and Asterid evolution.</title>
        <authorList>
            <person name="Badouin H."/>
            <person name="Gouzy J."/>
            <person name="Grassa C.J."/>
            <person name="Murat F."/>
            <person name="Staton S.E."/>
            <person name="Cottret L."/>
            <person name="Lelandais-Briere C."/>
            <person name="Owens G.L."/>
            <person name="Carrere S."/>
            <person name="Mayjonade B."/>
            <person name="Legrand L."/>
            <person name="Gill N."/>
            <person name="Kane N.C."/>
            <person name="Bowers J.E."/>
            <person name="Hubner S."/>
            <person name="Bellec A."/>
            <person name="Berard A."/>
            <person name="Berges H."/>
            <person name="Blanchet N."/>
            <person name="Boniface M.C."/>
            <person name="Brunel D."/>
            <person name="Catrice O."/>
            <person name="Chaidir N."/>
            <person name="Claudel C."/>
            <person name="Donnadieu C."/>
            <person name="Faraut T."/>
            <person name="Fievet G."/>
            <person name="Helmstetter N."/>
            <person name="King M."/>
            <person name="Knapp S.J."/>
            <person name="Lai Z."/>
            <person name="Le Paslier M.C."/>
            <person name="Lippi Y."/>
            <person name="Lorenzon L."/>
            <person name="Mandel J.R."/>
            <person name="Marage G."/>
            <person name="Marchand G."/>
            <person name="Marquand E."/>
            <person name="Bret-Mestries E."/>
            <person name="Morien E."/>
            <person name="Nambeesan S."/>
            <person name="Nguyen T."/>
            <person name="Pegot-Espagnet P."/>
            <person name="Pouilly N."/>
            <person name="Raftis F."/>
            <person name="Sallet E."/>
            <person name="Schiex T."/>
            <person name="Thomas J."/>
            <person name="Vandecasteele C."/>
            <person name="Vares D."/>
            <person name="Vear F."/>
            <person name="Vautrin S."/>
            <person name="Crespi M."/>
            <person name="Mangin B."/>
            <person name="Burke J.M."/>
            <person name="Salse J."/>
            <person name="Munos S."/>
            <person name="Vincourt P."/>
            <person name="Rieseberg L.H."/>
            <person name="Langlade N.B."/>
        </authorList>
    </citation>
    <scope>NUCLEOTIDE SEQUENCE</scope>
    <source>
        <tissue evidence="4">Leaves</tissue>
    </source>
</reference>
<evidence type="ECO:0000259" key="3">
    <source>
        <dbReference type="PROSITE" id="PS50158"/>
    </source>
</evidence>
<reference evidence="4" key="2">
    <citation type="submission" date="2020-06" db="EMBL/GenBank/DDBJ databases">
        <title>Helianthus annuus Genome sequencing and assembly Release 2.</title>
        <authorList>
            <person name="Gouzy J."/>
            <person name="Langlade N."/>
            <person name="Munos S."/>
        </authorList>
    </citation>
    <scope>NUCLEOTIDE SEQUENCE</scope>
    <source>
        <tissue evidence="4">Leaves</tissue>
    </source>
</reference>
<evidence type="ECO:0000313" key="5">
    <source>
        <dbReference type="Proteomes" id="UP000215914"/>
    </source>
</evidence>
<keyword evidence="1" id="KW-0479">Metal-binding</keyword>
<dbReference type="Gene3D" id="4.10.60.10">
    <property type="entry name" value="Zinc finger, CCHC-type"/>
    <property type="match status" value="1"/>
</dbReference>
<evidence type="ECO:0000256" key="1">
    <source>
        <dbReference type="PROSITE-ProRule" id="PRU00047"/>
    </source>
</evidence>
<gene>
    <name evidence="4" type="ORF">HanXRQr2_Chr14g0626451</name>
</gene>
<dbReference type="AlphaFoldDB" id="A0A9K3E7S4"/>
<dbReference type="Gramene" id="mRNA:HanXRQr2_Chr14g0626451">
    <property type="protein sequence ID" value="CDS:HanXRQr2_Chr14g0626451.1"/>
    <property type="gene ID" value="HanXRQr2_Chr14g0626451"/>
</dbReference>
<feature type="domain" description="CCHC-type" evidence="3">
    <location>
        <begin position="409"/>
        <end position="424"/>
    </location>
</feature>
<name>A0A9K3E7S4_HELAN</name>